<name>A0A926L6W4_9ACTN</name>
<protein>
    <recommendedName>
        <fullName evidence="4">Immunity repressor</fullName>
    </recommendedName>
</protein>
<organism evidence="2 3">
    <name type="scientific">Streptomyces griseicoloratus</name>
    <dbReference type="NCBI Taxonomy" id="2752516"/>
    <lineage>
        <taxon>Bacteria</taxon>
        <taxon>Bacillati</taxon>
        <taxon>Actinomycetota</taxon>
        <taxon>Actinomycetes</taxon>
        <taxon>Kitasatosporales</taxon>
        <taxon>Streptomycetaceae</taxon>
        <taxon>Streptomyces</taxon>
    </lineage>
</organism>
<comment type="caution">
    <text evidence="2">The sequence shown here is derived from an EMBL/GenBank/DDBJ whole genome shotgun (WGS) entry which is preliminary data.</text>
</comment>
<reference evidence="2" key="2">
    <citation type="submission" date="2020-09" db="EMBL/GenBank/DDBJ databases">
        <authorList>
            <person name="Luo X."/>
        </authorList>
    </citation>
    <scope>NUCLEOTIDE SEQUENCE</scope>
    <source>
        <strain evidence="2">TRM S81-3</strain>
    </source>
</reference>
<accession>A0A926L6W4</accession>
<keyword evidence="3" id="KW-1185">Reference proteome</keyword>
<sequence length="152" mass="18362">MPKKKIVDEGEVIRWFEQGWSYQQMTDEYRRKYGIDTRLSMWGNFRQRRGLTRRIARDDDLLPWAVAPQHRQVYAVQMLRLEARVRAGMDIEPDKRKRLRSWLETLRRDNTVVHYDAATEEGFSYVPREPGDDDIIRRPPRKTTQRRNADTR</sequence>
<gene>
    <name evidence="2" type="ORF">H0H10_18860</name>
</gene>
<evidence type="ECO:0000256" key="1">
    <source>
        <dbReference type="SAM" id="MobiDB-lite"/>
    </source>
</evidence>
<evidence type="ECO:0000313" key="2">
    <source>
        <dbReference type="EMBL" id="MBD0421188.1"/>
    </source>
</evidence>
<evidence type="ECO:0000313" key="3">
    <source>
        <dbReference type="Proteomes" id="UP000621210"/>
    </source>
</evidence>
<evidence type="ECO:0008006" key="4">
    <source>
        <dbReference type="Google" id="ProtNLM"/>
    </source>
</evidence>
<proteinExistence type="predicted"/>
<feature type="region of interest" description="Disordered" evidence="1">
    <location>
        <begin position="123"/>
        <end position="152"/>
    </location>
</feature>
<dbReference type="RefSeq" id="WP_188182177.1">
    <property type="nucleotide sequence ID" value="NZ_JACVQF010000198.1"/>
</dbReference>
<dbReference type="Proteomes" id="UP000621210">
    <property type="component" value="Unassembled WGS sequence"/>
</dbReference>
<dbReference type="EMBL" id="JACVQF010000198">
    <property type="protein sequence ID" value="MBD0421188.1"/>
    <property type="molecule type" value="Genomic_DNA"/>
</dbReference>
<dbReference type="AlphaFoldDB" id="A0A926L6W4"/>
<reference evidence="2" key="1">
    <citation type="submission" date="2020-09" db="EMBL/GenBank/DDBJ databases">
        <title>Streptomyces grisecoloratus sp. nov., isolated from cotton soil.</title>
        <authorList>
            <person name="Xing L."/>
        </authorList>
    </citation>
    <scope>NUCLEOTIDE SEQUENCE</scope>
    <source>
        <strain evidence="2">TRM S81-3</strain>
    </source>
</reference>